<dbReference type="Gene3D" id="1.20.120.1370">
    <property type="entry name" value="Regulator of RNA polymerase sigma(70) subunit, domain 4"/>
    <property type="match status" value="1"/>
</dbReference>
<keyword evidence="8" id="KW-1185">Reference proteome</keyword>
<dbReference type="GO" id="GO:0005737">
    <property type="term" value="C:cytoplasm"/>
    <property type="evidence" value="ECO:0007669"/>
    <property type="project" value="UniProtKB-SubCell"/>
</dbReference>
<dbReference type="AlphaFoldDB" id="A0A2I5TET2"/>
<dbReference type="Proteomes" id="UP000017700">
    <property type="component" value="Chromosome"/>
</dbReference>
<dbReference type="NCBIfam" id="NF008723">
    <property type="entry name" value="PRK11718.1"/>
    <property type="match status" value="1"/>
</dbReference>
<keyword evidence="1 4" id="KW-0963">Cytoplasm</keyword>
<evidence type="ECO:0000313" key="7">
    <source>
        <dbReference type="EMBL" id="AUH03068.1"/>
    </source>
</evidence>
<organism evidence="7 8">
    <name type="scientific">Serratia sp. (strain ATCC 39006)</name>
    <name type="common">Prodigiosinella confusarubida</name>
    <dbReference type="NCBI Taxonomy" id="104623"/>
    <lineage>
        <taxon>Bacteria</taxon>
        <taxon>Pseudomonadati</taxon>
        <taxon>Pseudomonadota</taxon>
        <taxon>Gammaproteobacteria</taxon>
        <taxon>Enterobacterales</taxon>
        <taxon>Pectobacteriaceae</taxon>
        <taxon>Prodigiosinella</taxon>
    </lineage>
</organism>
<reference evidence="7" key="4">
    <citation type="submission" date="2017-11" db="EMBL/GenBank/DDBJ databases">
        <title>Complete genome sequence of Serratia sp. ATCC 39006.</title>
        <authorList>
            <person name="Hampton H.G."/>
            <person name="Jackson S.A."/>
            <person name="Jauregui R."/>
            <person name="Poulter G.T.M."/>
            <person name="Salmond G.P.C."/>
            <person name="Fineran P.C."/>
        </authorList>
    </citation>
    <scope>NUCLEOTIDE SEQUENCE</scope>
    <source>
        <strain evidence="7">ATCC 39006</strain>
    </source>
</reference>
<proteinExistence type="inferred from homology"/>
<dbReference type="Proteomes" id="UP000233778">
    <property type="component" value="Chromosome"/>
</dbReference>
<evidence type="ECO:0000313" key="9">
    <source>
        <dbReference type="Proteomes" id="UP000233778"/>
    </source>
</evidence>
<reference evidence="7 8" key="1">
    <citation type="journal article" date="2013" name="Genome Announc.">
        <title>Draft genome sequence of Serratia sp. strain ATCC 39006, a model bacterium for analysis of the biosynthesis and regulation of prodigiosin, a carbapenem, and gas vesicles.</title>
        <authorList>
            <person name="Fineran P.C."/>
            <person name="Iglesias Cans M.C."/>
            <person name="Ramsay J.P."/>
            <person name="Wilf N.M."/>
            <person name="Cossyleon D."/>
            <person name="McNeil M.B."/>
            <person name="Williamson N.R."/>
            <person name="Monson R.E."/>
            <person name="Becher S.A."/>
            <person name="Stanton J.A."/>
            <person name="Brugger K."/>
            <person name="Brown S.D."/>
            <person name="Salmond G.P."/>
        </authorList>
    </citation>
    <scope>NUCLEOTIDE SEQUENCE [LARGE SCALE GENOMIC DNA]</scope>
    <source>
        <strain evidence="7">ATCC 39006</strain>
        <strain evidence="8">ATCC 39006 / SC 11482</strain>
    </source>
</reference>
<dbReference type="STRING" id="104623.Ser39006_00789"/>
<dbReference type="RefSeq" id="WP_021014063.1">
    <property type="nucleotide sequence ID" value="NZ_CP025084.1"/>
</dbReference>
<gene>
    <name evidence="4" type="primary">rsd</name>
    <name evidence="6" type="ORF">CWC46_02295</name>
    <name evidence="7" type="ORF">Ser39006_002295</name>
</gene>
<evidence type="ECO:0000313" key="6">
    <source>
        <dbReference type="EMBL" id="AUG98753.1"/>
    </source>
</evidence>
<comment type="similarity">
    <text evidence="4 5">Belongs to the Rsd/AlgQ family.</text>
</comment>
<dbReference type="InterPro" id="IPR007448">
    <property type="entry name" value="Sigma70_reg_Rsd_AlgQ"/>
</dbReference>
<dbReference type="KEGG" id="sera:Ser39006_002295"/>
<evidence type="ECO:0000256" key="3">
    <source>
        <dbReference type="ARBA" id="ARBA00023163"/>
    </source>
</evidence>
<accession>A0A2I5TET2</accession>
<comment type="function">
    <text evidence="4">Binds RpoD and negatively regulates RpoD-mediated transcription activation by preventing the interaction between the primary sigma factor RpoD with the catalytic core of the RNA polymerase and with promoter DNA. May be involved in replacement of the RNA polymerase sigma subunit from RpoD to RpoS during the transition from exponential growth to the stationary phase.</text>
</comment>
<reference evidence="7" key="2">
    <citation type="submission" date="2013-09" db="EMBL/GenBank/DDBJ databases">
        <authorList>
            <person name="Wang G."/>
            <person name="Yang Y."/>
            <person name="Su Y."/>
        </authorList>
    </citation>
    <scope>NUCLEOTIDE SEQUENCE</scope>
    <source>
        <strain evidence="7">ATCC 39006</strain>
    </source>
</reference>
<protein>
    <recommendedName>
        <fullName evidence="4">Regulator of sigma D</fullName>
    </recommendedName>
</protein>
<reference evidence="6 9" key="3">
    <citation type="submission" date="2017-11" db="EMBL/GenBank/DDBJ databases">
        <title>Complete genome sequence of Serratia sp. ATCC 39006 LacA.</title>
        <authorList>
            <person name="Hampton H.G."/>
            <person name="Jackson S.A."/>
            <person name="Jauregui R."/>
            <person name="Poulter G.T.M."/>
            <person name="Salmond G.P.C."/>
            <person name="Fineran P.C."/>
        </authorList>
    </citation>
    <scope>NUCLEOTIDE SEQUENCE [LARGE SCALE GENOMIC DNA]</scope>
    <source>
        <strain evidence="6 9">ATCC 39006</strain>
    </source>
</reference>
<dbReference type="GO" id="GO:0006355">
    <property type="term" value="P:regulation of DNA-templated transcription"/>
    <property type="evidence" value="ECO:0007669"/>
    <property type="project" value="InterPro"/>
</dbReference>
<dbReference type="HAMAP" id="MF_01181">
    <property type="entry name" value="Rsd"/>
    <property type="match status" value="1"/>
</dbReference>
<keyword evidence="3 4" id="KW-0804">Transcription</keyword>
<dbReference type="KEGG" id="serq:CWC46_02295"/>
<dbReference type="Pfam" id="PF04353">
    <property type="entry name" value="Rsd_AlgQ"/>
    <property type="match status" value="1"/>
</dbReference>
<evidence type="ECO:0000256" key="5">
    <source>
        <dbReference type="RuleBase" id="RU004409"/>
    </source>
</evidence>
<evidence type="ECO:0000313" key="8">
    <source>
        <dbReference type="Proteomes" id="UP000017700"/>
    </source>
</evidence>
<name>A0A2I5TET2_SERS3</name>
<dbReference type="OrthoDB" id="5567237at2"/>
<evidence type="ECO:0000256" key="2">
    <source>
        <dbReference type="ARBA" id="ARBA00023015"/>
    </source>
</evidence>
<dbReference type="InterPro" id="IPR038309">
    <property type="entry name" value="Rsd/AlgQ_sf"/>
</dbReference>
<keyword evidence="2 4" id="KW-0805">Transcription regulation</keyword>
<comment type="subcellular location">
    <subcellularLocation>
        <location evidence="4">Cytoplasm</location>
    </subcellularLocation>
</comment>
<evidence type="ECO:0000256" key="1">
    <source>
        <dbReference type="ARBA" id="ARBA00022490"/>
    </source>
</evidence>
<dbReference type="InterPro" id="IPR023785">
    <property type="entry name" value="Sigma70_reg_Rsd"/>
</dbReference>
<dbReference type="EMBL" id="CP025084">
    <property type="protein sequence ID" value="AUH03068.1"/>
    <property type="molecule type" value="Genomic_DNA"/>
</dbReference>
<sequence length="153" mass="17762">MLKQLQSLTEYVGGNNALIDQWLQARKQLLITYYHLVGMKPNKETHTRLDEKALDDFCHNLVDYLSAGHFHIYERMLQEVAPLNEKKRALAAQLDSILQGNTQQIMDFYDSHLVAAIDQDNCFEFQQTLSSVGESLAMRFTLEDHMIRLVFEQ</sequence>
<dbReference type="PIRSF" id="PIRSF016548">
    <property type="entry name" value="Rsd_AlgQ"/>
    <property type="match status" value="1"/>
</dbReference>
<dbReference type="EMBL" id="CP025085">
    <property type="protein sequence ID" value="AUG98753.1"/>
    <property type="molecule type" value="Genomic_DNA"/>
</dbReference>
<evidence type="ECO:0000256" key="4">
    <source>
        <dbReference type="HAMAP-Rule" id="MF_01181"/>
    </source>
</evidence>
<comment type="subunit">
    <text evidence="4">Interacts with RpoD.</text>
</comment>